<dbReference type="InterPro" id="IPR003959">
    <property type="entry name" value="ATPase_AAA_core"/>
</dbReference>
<dbReference type="GO" id="GO:0005524">
    <property type="term" value="F:ATP binding"/>
    <property type="evidence" value="ECO:0007669"/>
    <property type="project" value="InterPro"/>
</dbReference>
<dbReference type="SUPFAM" id="SSF52540">
    <property type="entry name" value="P-loop containing nucleoside triphosphate hydrolases"/>
    <property type="match status" value="1"/>
</dbReference>
<sequence length="423" mass="49979">MNTDLSLLTNNVAQMSILQMNHLYNFKLYVDQISTFHLRHLNNYKLFIDNENLKKENNLYINEISCLKRKLNEFQSSSCCENNNNNKNNKNNQENIESKYKAIFYKISPFSYSIEKINSIIASIKSLDDIIKLDKIWFPIRHNLILQRLYYLIPALIKLNNMVGLKEIKNDVFKKIIYYIQNPFDDEYLHTIISGPPGVGKTEFAKIYADIFVRLNILKSDKFIEIKRDDLVGEYLGQTSPKTRQLLESALNGVLFLDEAYSLGNAEKRDSFSKEAIDMINLYLSEKKGKFMFIIAGYEEEIELCLFEYNKGMRRRFHSHYKIDGYKPNELREIFIRKINNSKFKLNESNEKLDNFFNNNKHNFPYYGGDIEKLVNEIKQVQSLRTFNKNIKNKDIIMEDIEMANLNLSQKKERSDSRMSMYI</sequence>
<dbReference type="SMART" id="SM00382">
    <property type="entry name" value="AAA"/>
    <property type="match status" value="1"/>
</dbReference>
<protein>
    <recommendedName>
        <fullName evidence="1">AAA+ ATPase domain-containing protein</fullName>
    </recommendedName>
</protein>
<dbReference type="EMBL" id="MN739799">
    <property type="protein sequence ID" value="QHT26598.1"/>
    <property type="molecule type" value="Genomic_DNA"/>
</dbReference>
<accession>A0A6C0ECH3</accession>
<organism evidence="2">
    <name type="scientific">viral metagenome</name>
    <dbReference type="NCBI Taxonomy" id="1070528"/>
    <lineage>
        <taxon>unclassified sequences</taxon>
        <taxon>metagenomes</taxon>
        <taxon>organismal metagenomes</taxon>
    </lineage>
</organism>
<dbReference type="GO" id="GO:0016887">
    <property type="term" value="F:ATP hydrolysis activity"/>
    <property type="evidence" value="ECO:0007669"/>
    <property type="project" value="InterPro"/>
</dbReference>
<proteinExistence type="predicted"/>
<name>A0A6C0ECH3_9ZZZZ</name>
<reference evidence="2" key="1">
    <citation type="journal article" date="2020" name="Nature">
        <title>Giant virus diversity and host interactions through global metagenomics.</title>
        <authorList>
            <person name="Schulz F."/>
            <person name="Roux S."/>
            <person name="Paez-Espino D."/>
            <person name="Jungbluth S."/>
            <person name="Walsh D.A."/>
            <person name="Denef V.J."/>
            <person name="McMahon K.D."/>
            <person name="Konstantinidis K.T."/>
            <person name="Eloe-Fadrosh E.A."/>
            <person name="Kyrpides N.C."/>
            <person name="Woyke T."/>
        </authorList>
    </citation>
    <scope>NUCLEOTIDE SEQUENCE</scope>
    <source>
        <strain evidence="2">GVMAG-M-3300023179-2</strain>
    </source>
</reference>
<evidence type="ECO:0000259" key="1">
    <source>
        <dbReference type="SMART" id="SM00382"/>
    </source>
</evidence>
<dbReference type="Gene3D" id="3.40.50.300">
    <property type="entry name" value="P-loop containing nucleotide triphosphate hydrolases"/>
    <property type="match status" value="1"/>
</dbReference>
<dbReference type="Pfam" id="PF00004">
    <property type="entry name" value="AAA"/>
    <property type="match status" value="1"/>
</dbReference>
<dbReference type="InterPro" id="IPR050773">
    <property type="entry name" value="CbxX/CfxQ_RuBisCO_ESX"/>
</dbReference>
<dbReference type="PANTHER" id="PTHR43392:SF2">
    <property type="entry name" value="AAA-TYPE ATPASE FAMILY PROTEIN _ ANKYRIN REPEAT FAMILY PROTEIN"/>
    <property type="match status" value="1"/>
</dbReference>
<dbReference type="InterPro" id="IPR003593">
    <property type="entry name" value="AAA+_ATPase"/>
</dbReference>
<dbReference type="PANTHER" id="PTHR43392">
    <property type="entry name" value="AAA-TYPE ATPASE FAMILY PROTEIN / ANKYRIN REPEAT FAMILY PROTEIN"/>
    <property type="match status" value="1"/>
</dbReference>
<dbReference type="InterPro" id="IPR027417">
    <property type="entry name" value="P-loop_NTPase"/>
</dbReference>
<feature type="domain" description="AAA+ ATPase" evidence="1">
    <location>
        <begin position="187"/>
        <end position="306"/>
    </location>
</feature>
<evidence type="ECO:0000313" key="2">
    <source>
        <dbReference type="EMBL" id="QHT26598.1"/>
    </source>
</evidence>
<dbReference type="AlphaFoldDB" id="A0A6C0ECH3"/>